<dbReference type="Proteomes" id="UP000243168">
    <property type="component" value="Unassembled WGS sequence"/>
</dbReference>
<keyword evidence="1" id="KW-0472">Membrane</keyword>
<keyword evidence="1" id="KW-1133">Transmembrane helix</keyword>
<dbReference type="AlphaFoldDB" id="A0A1A7Q097"/>
<evidence type="ECO:0000313" key="3">
    <source>
        <dbReference type="Proteomes" id="UP000243168"/>
    </source>
</evidence>
<organism evidence="2 3">
    <name type="scientific">Gallibacterium genomosp. 3</name>
    <dbReference type="NCBI Taxonomy" id="505345"/>
    <lineage>
        <taxon>Bacteria</taxon>
        <taxon>Pseudomonadati</taxon>
        <taxon>Pseudomonadota</taxon>
        <taxon>Gammaproteobacteria</taxon>
        <taxon>Pasteurellales</taxon>
        <taxon>Pasteurellaceae</taxon>
        <taxon>Gallibacterium</taxon>
    </lineage>
</organism>
<protein>
    <submittedName>
        <fullName evidence="2">Uncharacterized protein</fullName>
    </submittedName>
</protein>
<name>A0A1A7Q097_9PAST</name>
<dbReference type="EMBL" id="JTJS01000074">
    <property type="protein sequence ID" value="OBX07362.1"/>
    <property type="molecule type" value="Genomic_DNA"/>
</dbReference>
<feature type="transmembrane region" description="Helical" evidence="1">
    <location>
        <begin position="9"/>
        <end position="31"/>
    </location>
</feature>
<gene>
    <name evidence="2" type="ORF">QV07_07000</name>
</gene>
<accession>A0A1A7Q097</accession>
<comment type="caution">
    <text evidence="2">The sequence shown here is derived from an EMBL/GenBank/DDBJ whole genome shotgun (WGS) entry which is preliminary data.</text>
</comment>
<feature type="transmembrane region" description="Helical" evidence="1">
    <location>
        <begin position="51"/>
        <end position="69"/>
    </location>
</feature>
<sequence length="75" mass="9018">MKINHIKKLIIANIIVFILYIIFNIVLLAIIKTMNNIDFIDFAWQYIKNQFWIVLLMLVLMIIGISDYYKKQQKV</sequence>
<proteinExistence type="predicted"/>
<keyword evidence="1" id="KW-0812">Transmembrane</keyword>
<evidence type="ECO:0000256" key="1">
    <source>
        <dbReference type="SAM" id="Phobius"/>
    </source>
</evidence>
<evidence type="ECO:0000313" key="2">
    <source>
        <dbReference type="EMBL" id="OBX07362.1"/>
    </source>
</evidence>
<reference evidence="2 3" key="1">
    <citation type="submission" date="2014-11" db="EMBL/GenBank/DDBJ databases">
        <title>Pan-genome of Gallibacterium spp.</title>
        <authorList>
            <person name="Kudirkiene E."/>
            <person name="Bojesen A.M."/>
        </authorList>
    </citation>
    <scope>NUCLEOTIDE SEQUENCE [LARGE SCALE GENOMIC DNA]</scope>
    <source>
        <strain evidence="2 3">F298</strain>
    </source>
</reference>